<feature type="non-terminal residue" evidence="2">
    <location>
        <position position="1"/>
    </location>
</feature>
<keyword evidence="1" id="KW-0175">Coiled coil</keyword>
<proteinExistence type="predicted"/>
<dbReference type="AlphaFoldDB" id="A0A699HWL1"/>
<feature type="coiled-coil region" evidence="1">
    <location>
        <begin position="435"/>
        <end position="490"/>
    </location>
</feature>
<gene>
    <name evidence="2" type="ORF">Tci_451868</name>
</gene>
<comment type="caution">
    <text evidence="2">The sequence shown here is derived from an EMBL/GenBank/DDBJ whole genome shotgun (WGS) entry which is preliminary data.</text>
</comment>
<name>A0A699HWL1_TANCI</name>
<dbReference type="EMBL" id="BKCJ010210782">
    <property type="protein sequence ID" value="GEY79894.1"/>
    <property type="molecule type" value="Genomic_DNA"/>
</dbReference>
<reference evidence="2" key="1">
    <citation type="journal article" date="2019" name="Sci. Rep.">
        <title>Draft genome of Tanacetum cinerariifolium, the natural source of mosquito coil.</title>
        <authorList>
            <person name="Yamashiro T."/>
            <person name="Shiraishi A."/>
            <person name="Satake H."/>
            <person name="Nakayama K."/>
        </authorList>
    </citation>
    <scope>NUCLEOTIDE SEQUENCE</scope>
</reference>
<evidence type="ECO:0000256" key="1">
    <source>
        <dbReference type="SAM" id="Coils"/>
    </source>
</evidence>
<evidence type="ECO:0000313" key="2">
    <source>
        <dbReference type="EMBL" id="GEY79894.1"/>
    </source>
</evidence>
<accession>A0A699HWL1</accession>
<sequence>IRNSPTGKIGVYTRFFDFANCRIPLSQFLVDILGYFQINLSQLSAIAAAKHNNKTLRKDPHPTPDEFVANVCDYLVDNPAPFRKLLEPFLCFVGIKMDLFAFINQADPTKAQIREREVGEGDVSLLQLTRGRVVSLAGVNDQGNANVQGAGNDNVNEEGGKAAVANQTEQSDHVVHIGGIDILADDEAQAIVVDKPNKVRKRRKAGDGASGSVLPLKNLKEDHGASGDVGASTVVISLTALQGLLDSITLAVEVGVTAAATVPFVTSSMTPTPENEDDDKITYVARSSMPPPPVLTAVLSTTIIVDATSAPVPRTGAESVLHSIFRDSASTDSETLRQIYIPKWNVTNDYALDEPDIFPRQTCLSSEVRLRLEHELRGGKEFEDKCAMQAGWLKERYAKIANLKAHLSLKEVEAAKAIRLCIHIATVEAAGASELEGLKEQNATLEGQVAALESAAVTKAFELASSNTHIAKLTQDLSSLKLSCDELSIKASSLEFEKDKLVYQVPKLEGTCFELRDKVLDDEFYPCFLTIIAGRRWILSRGLRLVVMKCLQSLEYLAALGGAIGRAIDKGMQGELVVDIDHGKARRGLTDVAAYDPSAKANYISAVSALSTVNFPLLCSIGVP</sequence>
<protein>
    <submittedName>
        <fullName evidence="2">Transposase (Putative), gypsy type</fullName>
    </submittedName>
</protein>
<organism evidence="2">
    <name type="scientific">Tanacetum cinerariifolium</name>
    <name type="common">Dalmatian daisy</name>
    <name type="synonym">Chrysanthemum cinerariifolium</name>
    <dbReference type="NCBI Taxonomy" id="118510"/>
    <lineage>
        <taxon>Eukaryota</taxon>
        <taxon>Viridiplantae</taxon>
        <taxon>Streptophyta</taxon>
        <taxon>Embryophyta</taxon>
        <taxon>Tracheophyta</taxon>
        <taxon>Spermatophyta</taxon>
        <taxon>Magnoliopsida</taxon>
        <taxon>eudicotyledons</taxon>
        <taxon>Gunneridae</taxon>
        <taxon>Pentapetalae</taxon>
        <taxon>asterids</taxon>
        <taxon>campanulids</taxon>
        <taxon>Asterales</taxon>
        <taxon>Asteraceae</taxon>
        <taxon>Asteroideae</taxon>
        <taxon>Anthemideae</taxon>
        <taxon>Anthemidinae</taxon>
        <taxon>Tanacetum</taxon>
    </lineage>
</organism>